<dbReference type="EMBL" id="JALZ01000008">
    <property type="protein sequence ID" value="ETX14890.1"/>
    <property type="molecule type" value="Genomic_DNA"/>
</dbReference>
<dbReference type="STRING" id="1449350.OCH239_20715"/>
<sequence length="42" mass="4590">MYCFDAHYAGTVCDLCLLGLLQGRTLMHATMPITPVQHLTGP</sequence>
<dbReference type="AlphaFoldDB" id="X7EGC6"/>
<comment type="caution">
    <text evidence="1">The sequence shown here is derived from an EMBL/GenBank/DDBJ whole genome shotgun (WGS) entry which is preliminary data.</text>
</comment>
<accession>X7EGC6</accession>
<reference evidence="1 2" key="1">
    <citation type="submission" date="2014-01" db="EMBL/GenBank/DDBJ databases">
        <title>Roseivivax halodurans JCM 10272 Genome Sequencing.</title>
        <authorList>
            <person name="Lai Q."/>
            <person name="Li G."/>
            <person name="Shao Z."/>
        </authorList>
    </citation>
    <scope>NUCLEOTIDE SEQUENCE [LARGE SCALE GENOMIC DNA]</scope>
    <source>
        <strain evidence="1 2">JCM 10272</strain>
    </source>
</reference>
<name>X7EGC6_9RHOB</name>
<protein>
    <submittedName>
        <fullName evidence="1">Uncharacterized protein</fullName>
    </submittedName>
</protein>
<dbReference type="Proteomes" id="UP000022447">
    <property type="component" value="Unassembled WGS sequence"/>
</dbReference>
<keyword evidence="2" id="KW-1185">Reference proteome</keyword>
<proteinExistence type="predicted"/>
<gene>
    <name evidence="1" type="ORF">OCH239_20715</name>
</gene>
<evidence type="ECO:0000313" key="2">
    <source>
        <dbReference type="Proteomes" id="UP000022447"/>
    </source>
</evidence>
<evidence type="ECO:0000313" key="1">
    <source>
        <dbReference type="EMBL" id="ETX14890.1"/>
    </source>
</evidence>
<organism evidence="1 2">
    <name type="scientific">Roseivivax halodurans JCM 10272</name>
    <dbReference type="NCBI Taxonomy" id="1449350"/>
    <lineage>
        <taxon>Bacteria</taxon>
        <taxon>Pseudomonadati</taxon>
        <taxon>Pseudomonadota</taxon>
        <taxon>Alphaproteobacteria</taxon>
        <taxon>Rhodobacterales</taxon>
        <taxon>Roseobacteraceae</taxon>
        <taxon>Roseivivax</taxon>
    </lineage>
</organism>